<dbReference type="InterPro" id="IPR011055">
    <property type="entry name" value="Dup_hybrid_motif"/>
</dbReference>
<gene>
    <name evidence="4" type="ORF">GCM10011416_05280</name>
</gene>
<keyword evidence="1" id="KW-0732">Signal</keyword>
<dbReference type="AlphaFoldDB" id="A0A917HVU5"/>
<proteinExistence type="predicted"/>
<dbReference type="InterPro" id="IPR016047">
    <property type="entry name" value="M23ase_b-sheet_dom"/>
</dbReference>
<dbReference type="EMBL" id="BMJW01000001">
    <property type="protein sequence ID" value="GGG91559.1"/>
    <property type="molecule type" value="Genomic_DNA"/>
</dbReference>
<dbReference type="InterPro" id="IPR050570">
    <property type="entry name" value="Cell_wall_metabolism_enzyme"/>
</dbReference>
<dbReference type="PANTHER" id="PTHR21666">
    <property type="entry name" value="PEPTIDASE-RELATED"/>
    <property type="match status" value="1"/>
</dbReference>
<evidence type="ECO:0000259" key="3">
    <source>
        <dbReference type="Pfam" id="PF01551"/>
    </source>
</evidence>
<sequence length="270" mass="30258">MVVLNEETFEERFSIKLSRLNIFVISGFFSILLIAGTTVLIAYTPIREYIPGYSSSQLKKEASDLLYEADSLKMRLQIIEKYTQSIIPVLKGDQTVEDVNFDSIKQNPVPSTFDLKKLNATKEDSLFREKIESKDRFPLFDKASTKIDVVFFAPITGNVTQGFDLDNKHFAIDIVAETGTPVKVIEDGTVVFSEWTAETGYVIIVDHSNGFISVYKHNGALLKQQGDFVKSGEAISSVGSTGELSTGPHLHFELWYNGYPVNPSNYIDFQ</sequence>
<feature type="domain" description="M23ase beta-sheet core" evidence="3">
    <location>
        <begin position="168"/>
        <end position="263"/>
    </location>
</feature>
<dbReference type="GO" id="GO:0004222">
    <property type="term" value="F:metalloendopeptidase activity"/>
    <property type="evidence" value="ECO:0007669"/>
    <property type="project" value="TreeGrafter"/>
</dbReference>
<keyword evidence="2" id="KW-1133">Transmembrane helix</keyword>
<keyword evidence="5" id="KW-1185">Reference proteome</keyword>
<reference evidence="4" key="1">
    <citation type="journal article" date="2014" name="Int. J. Syst. Evol. Microbiol.">
        <title>Complete genome sequence of Corynebacterium casei LMG S-19264T (=DSM 44701T), isolated from a smear-ripened cheese.</title>
        <authorList>
            <consortium name="US DOE Joint Genome Institute (JGI-PGF)"/>
            <person name="Walter F."/>
            <person name="Albersmeier A."/>
            <person name="Kalinowski J."/>
            <person name="Ruckert C."/>
        </authorList>
    </citation>
    <scope>NUCLEOTIDE SEQUENCE</scope>
    <source>
        <strain evidence="4">CGMCC 1.15763</strain>
    </source>
</reference>
<dbReference type="PANTHER" id="PTHR21666:SF289">
    <property type="entry name" value="L-ALA--D-GLU ENDOPEPTIDASE"/>
    <property type="match status" value="1"/>
</dbReference>
<reference evidence="4" key="2">
    <citation type="submission" date="2020-09" db="EMBL/GenBank/DDBJ databases">
        <authorList>
            <person name="Sun Q."/>
            <person name="Zhou Y."/>
        </authorList>
    </citation>
    <scope>NUCLEOTIDE SEQUENCE</scope>
    <source>
        <strain evidence="4">CGMCC 1.15763</strain>
    </source>
</reference>
<evidence type="ECO:0000313" key="4">
    <source>
        <dbReference type="EMBL" id="GGG91559.1"/>
    </source>
</evidence>
<protein>
    <submittedName>
        <fullName evidence="4">Peptidase M23</fullName>
    </submittedName>
</protein>
<keyword evidence="2" id="KW-0812">Transmembrane</keyword>
<keyword evidence="2" id="KW-0472">Membrane</keyword>
<dbReference type="CDD" id="cd12797">
    <property type="entry name" value="M23_peptidase"/>
    <property type="match status" value="1"/>
</dbReference>
<dbReference type="Proteomes" id="UP000633278">
    <property type="component" value="Unassembled WGS sequence"/>
</dbReference>
<name>A0A917HVU5_9FLAO</name>
<evidence type="ECO:0000256" key="1">
    <source>
        <dbReference type="ARBA" id="ARBA00022729"/>
    </source>
</evidence>
<dbReference type="Gene3D" id="2.70.70.10">
    <property type="entry name" value="Glucose Permease (Domain IIA)"/>
    <property type="match status" value="1"/>
</dbReference>
<accession>A0A917HVU5</accession>
<dbReference type="Pfam" id="PF01551">
    <property type="entry name" value="Peptidase_M23"/>
    <property type="match status" value="1"/>
</dbReference>
<organism evidence="4 5">
    <name type="scientific">Polaribacter pacificus</name>
    <dbReference type="NCBI Taxonomy" id="1775173"/>
    <lineage>
        <taxon>Bacteria</taxon>
        <taxon>Pseudomonadati</taxon>
        <taxon>Bacteroidota</taxon>
        <taxon>Flavobacteriia</taxon>
        <taxon>Flavobacteriales</taxon>
        <taxon>Flavobacteriaceae</taxon>
    </lineage>
</organism>
<feature type="transmembrane region" description="Helical" evidence="2">
    <location>
        <begin position="20"/>
        <end position="43"/>
    </location>
</feature>
<evidence type="ECO:0000256" key="2">
    <source>
        <dbReference type="SAM" id="Phobius"/>
    </source>
</evidence>
<evidence type="ECO:0000313" key="5">
    <source>
        <dbReference type="Proteomes" id="UP000633278"/>
    </source>
</evidence>
<dbReference type="SUPFAM" id="SSF51261">
    <property type="entry name" value="Duplicated hybrid motif"/>
    <property type="match status" value="1"/>
</dbReference>
<comment type="caution">
    <text evidence="4">The sequence shown here is derived from an EMBL/GenBank/DDBJ whole genome shotgun (WGS) entry which is preliminary data.</text>
</comment>